<dbReference type="InterPro" id="IPR036631">
    <property type="entry name" value="MGMT_N_sf"/>
</dbReference>
<evidence type="ECO:0000256" key="6">
    <source>
        <dbReference type="ARBA" id="ARBA00022763"/>
    </source>
</evidence>
<dbReference type="GO" id="GO:0003908">
    <property type="term" value="F:methylated-DNA-[protein]-cysteine S-methyltransferase activity"/>
    <property type="evidence" value="ECO:0007669"/>
    <property type="project" value="UniProtKB-EC"/>
</dbReference>
<protein>
    <recommendedName>
        <fullName evidence="3">methylated-DNA--[protein]-cysteine S-methyltransferase</fullName>
        <ecNumber evidence="3">2.1.1.63</ecNumber>
    </recommendedName>
</protein>
<gene>
    <name evidence="11" type="ORF">VLK81_08375</name>
</gene>
<dbReference type="InterPro" id="IPR008332">
    <property type="entry name" value="MethylG_MeTrfase_N"/>
</dbReference>
<dbReference type="RefSeq" id="WP_324620157.1">
    <property type="nucleotide sequence ID" value="NZ_JAYKOT010000003.1"/>
</dbReference>
<evidence type="ECO:0000256" key="7">
    <source>
        <dbReference type="ARBA" id="ARBA00023204"/>
    </source>
</evidence>
<comment type="catalytic activity">
    <reaction evidence="1">
        <text>a 4-O-methyl-thymidine in DNA + L-cysteinyl-[protein] = a thymidine in DNA + S-methyl-L-cysteinyl-[protein]</text>
        <dbReference type="Rhea" id="RHEA:53428"/>
        <dbReference type="Rhea" id="RHEA-COMP:10131"/>
        <dbReference type="Rhea" id="RHEA-COMP:10132"/>
        <dbReference type="Rhea" id="RHEA-COMP:13555"/>
        <dbReference type="Rhea" id="RHEA-COMP:13556"/>
        <dbReference type="ChEBI" id="CHEBI:29950"/>
        <dbReference type="ChEBI" id="CHEBI:82612"/>
        <dbReference type="ChEBI" id="CHEBI:137386"/>
        <dbReference type="ChEBI" id="CHEBI:137387"/>
        <dbReference type="EC" id="2.1.1.63"/>
    </reaction>
</comment>
<dbReference type="Gene3D" id="1.10.10.10">
    <property type="entry name" value="Winged helix-like DNA-binding domain superfamily/Winged helix DNA-binding domain"/>
    <property type="match status" value="1"/>
</dbReference>
<comment type="caution">
    <text evidence="11">The sequence shown here is derived from an EMBL/GenBank/DDBJ whole genome shotgun (WGS) entry which is preliminary data.</text>
</comment>
<dbReference type="PANTHER" id="PTHR10815:SF5">
    <property type="entry name" value="METHYLATED-DNA--PROTEIN-CYSTEINE METHYLTRANSFERASE"/>
    <property type="match status" value="1"/>
</dbReference>
<reference evidence="11 12" key="1">
    <citation type="submission" date="2024-01" db="EMBL/GenBank/DDBJ databases">
        <title>Complete genome sequence of Citroniella saccharovorans strain M6.X9, isolated from human fecal sample.</title>
        <authorList>
            <person name="Cheng G."/>
            <person name="Westerholm M."/>
            <person name="Schnurer A."/>
        </authorList>
    </citation>
    <scope>NUCLEOTIDE SEQUENCE [LARGE SCALE GENOMIC DNA]</scope>
    <source>
        <strain evidence="11 12">DSM 29873</strain>
    </source>
</reference>
<evidence type="ECO:0000256" key="3">
    <source>
        <dbReference type="ARBA" id="ARBA00011918"/>
    </source>
</evidence>
<dbReference type="NCBIfam" id="TIGR00589">
    <property type="entry name" value="ogt"/>
    <property type="match status" value="1"/>
</dbReference>
<feature type="domain" description="Methylguanine DNA methyltransferase ribonuclease-like" evidence="10">
    <location>
        <begin position="7"/>
        <end position="74"/>
    </location>
</feature>
<dbReference type="SUPFAM" id="SSF46767">
    <property type="entry name" value="Methylated DNA-protein cysteine methyltransferase, C-terminal domain"/>
    <property type="match status" value="1"/>
</dbReference>
<dbReference type="EMBL" id="JAYKOT010000003">
    <property type="protein sequence ID" value="MEB3430001.1"/>
    <property type="molecule type" value="Genomic_DNA"/>
</dbReference>
<accession>A0AAW9MV11</accession>
<dbReference type="InterPro" id="IPR036388">
    <property type="entry name" value="WH-like_DNA-bd_sf"/>
</dbReference>
<evidence type="ECO:0000259" key="10">
    <source>
        <dbReference type="Pfam" id="PF02870"/>
    </source>
</evidence>
<dbReference type="CDD" id="cd06445">
    <property type="entry name" value="ATase"/>
    <property type="match status" value="1"/>
</dbReference>
<dbReference type="PANTHER" id="PTHR10815">
    <property type="entry name" value="METHYLATED-DNA--PROTEIN-CYSTEINE METHYLTRANSFERASE"/>
    <property type="match status" value="1"/>
</dbReference>
<evidence type="ECO:0000259" key="9">
    <source>
        <dbReference type="Pfam" id="PF01035"/>
    </source>
</evidence>
<name>A0AAW9MV11_9FIRM</name>
<dbReference type="Gene3D" id="3.30.160.70">
    <property type="entry name" value="Methylated DNA-protein cysteine methyltransferase domain"/>
    <property type="match status" value="1"/>
</dbReference>
<dbReference type="GO" id="GO:0032259">
    <property type="term" value="P:methylation"/>
    <property type="evidence" value="ECO:0007669"/>
    <property type="project" value="UniProtKB-KW"/>
</dbReference>
<evidence type="ECO:0000256" key="4">
    <source>
        <dbReference type="ARBA" id="ARBA00022603"/>
    </source>
</evidence>
<keyword evidence="6" id="KW-0227">DNA damage</keyword>
<dbReference type="GO" id="GO:0006281">
    <property type="term" value="P:DNA repair"/>
    <property type="evidence" value="ECO:0007669"/>
    <property type="project" value="UniProtKB-KW"/>
</dbReference>
<feature type="domain" description="Methylated-DNA-[protein]-cysteine S-methyltransferase DNA binding" evidence="9">
    <location>
        <begin position="79"/>
        <end position="162"/>
    </location>
</feature>
<dbReference type="Pfam" id="PF02870">
    <property type="entry name" value="Methyltransf_1N"/>
    <property type="match status" value="1"/>
</dbReference>
<keyword evidence="12" id="KW-1185">Reference proteome</keyword>
<dbReference type="SUPFAM" id="SSF53155">
    <property type="entry name" value="Methylated DNA-protein cysteine methyltransferase domain"/>
    <property type="match status" value="1"/>
</dbReference>
<dbReference type="InterPro" id="IPR001497">
    <property type="entry name" value="MethylDNA_cys_MeTrfase_AS"/>
</dbReference>
<dbReference type="AlphaFoldDB" id="A0AAW9MV11"/>
<dbReference type="EC" id="2.1.1.63" evidence="3"/>
<dbReference type="Pfam" id="PF01035">
    <property type="entry name" value="DNA_binding_1"/>
    <property type="match status" value="1"/>
</dbReference>
<dbReference type="Proteomes" id="UP001357733">
    <property type="component" value="Unassembled WGS sequence"/>
</dbReference>
<dbReference type="InterPro" id="IPR036217">
    <property type="entry name" value="MethylDNA_cys_MeTrfase_DNAb"/>
</dbReference>
<evidence type="ECO:0000313" key="12">
    <source>
        <dbReference type="Proteomes" id="UP001357733"/>
    </source>
</evidence>
<dbReference type="PROSITE" id="PS00374">
    <property type="entry name" value="MGMT"/>
    <property type="match status" value="1"/>
</dbReference>
<keyword evidence="7" id="KW-0234">DNA repair</keyword>
<evidence type="ECO:0000256" key="2">
    <source>
        <dbReference type="ARBA" id="ARBA00008711"/>
    </source>
</evidence>
<organism evidence="11 12">
    <name type="scientific">Citroniella saccharovorans</name>
    <dbReference type="NCBI Taxonomy" id="2053367"/>
    <lineage>
        <taxon>Bacteria</taxon>
        <taxon>Bacillati</taxon>
        <taxon>Bacillota</taxon>
        <taxon>Tissierellia</taxon>
        <taxon>Tissierellales</taxon>
        <taxon>Peptoniphilaceae</taxon>
        <taxon>Citroniella</taxon>
    </lineage>
</organism>
<comment type="catalytic activity">
    <reaction evidence="8">
        <text>a 6-O-methyl-2'-deoxyguanosine in DNA + L-cysteinyl-[protein] = S-methyl-L-cysteinyl-[protein] + a 2'-deoxyguanosine in DNA</text>
        <dbReference type="Rhea" id="RHEA:24000"/>
        <dbReference type="Rhea" id="RHEA-COMP:10131"/>
        <dbReference type="Rhea" id="RHEA-COMP:10132"/>
        <dbReference type="Rhea" id="RHEA-COMP:11367"/>
        <dbReference type="Rhea" id="RHEA-COMP:11368"/>
        <dbReference type="ChEBI" id="CHEBI:29950"/>
        <dbReference type="ChEBI" id="CHEBI:82612"/>
        <dbReference type="ChEBI" id="CHEBI:85445"/>
        <dbReference type="ChEBI" id="CHEBI:85448"/>
        <dbReference type="EC" id="2.1.1.63"/>
    </reaction>
</comment>
<dbReference type="InterPro" id="IPR014048">
    <property type="entry name" value="MethylDNA_cys_MeTrfase_DNA-bd"/>
</dbReference>
<keyword evidence="4 11" id="KW-0489">Methyltransferase</keyword>
<evidence type="ECO:0000313" key="11">
    <source>
        <dbReference type="EMBL" id="MEB3430001.1"/>
    </source>
</evidence>
<proteinExistence type="inferred from homology"/>
<evidence type="ECO:0000256" key="1">
    <source>
        <dbReference type="ARBA" id="ARBA00001286"/>
    </source>
</evidence>
<evidence type="ECO:0000256" key="5">
    <source>
        <dbReference type="ARBA" id="ARBA00022679"/>
    </source>
</evidence>
<dbReference type="FunFam" id="1.10.10.10:FF:000214">
    <property type="entry name" value="Methylated-DNA--protein-cysteine methyltransferase"/>
    <property type="match status" value="1"/>
</dbReference>
<sequence length="173" mass="19387">MKFIYEYKSFISKILLASDENSLTGLWLEGSKYYGKGLDVNSLYRETDIIKLTKSWLDIYFSGSKPDFNIPIKLTGTNFNLIVWMELLNISYGTTRSYGQVAKKVASKLSKKAMSAQAIGRAVGENPISIIIPCHRVIASNGDLRGYSAGLDKKLQLLRLEGLNIDEKLRVIV</sequence>
<comment type="similarity">
    <text evidence="2">Belongs to the MGMT family.</text>
</comment>
<evidence type="ECO:0000256" key="8">
    <source>
        <dbReference type="ARBA" id="ARBA00049348"/>
    </source>
</evidence>
<keyword evidence="5 11" id="KW-0808">Transferase</keyword>